<name>A0ABW4JCK7_9BACL</name>
<dbReference type="Pfam" id="PF14284">
    <property type="entry name" value="PcfJ"/>
    <property type="match status" value="1"/>
</dbReference>
<protein>
    <submittedName>
        <fullName evidence="1">PcfJ domain-containing protein</fullName>
    </submittedName>
</protein>
<proteinExistence type="predicted"/>
<sequence length="524" mass="61290">MVTDTAISKISSHFSSAVSEELAAYVRETVFLSSRYLFVWRVGKIQMGYCTHCETEIPIGNGQFYVKHNEVTTCLNCSSQVKVKSRGRGRSKLIDDAYFVWYEKSAHDPNVIVAKSMYAVRDYRENFHAVETKYTTIALYVFEPSTRHSYGRALMFKKSWDNREWKESKSVYSLYKGFRYRKVFCSIESIEAAVLETPFQYSTWRDYENETFDWLDFFVLAAKYPCIEYLTKLGLKKLVIEKLCGRATYGAIYWRGRTIEKVLRLSKHEVKQLRSATFTVCPLTLYSHQYFKRRGVELTLEEAHVVKELTREFYEKRIDALSDYATIEEATRYILKQIRRDDVPKFRRSAKTILTDWIDYIRECNELGMNLKMSHVLYPTSLHKAHANTMKKIKIKQDASLNVLIADRFESLKKYIFTDGTFLIRPAKDSIELFEEGKALNHCVGGYAVDYAEGTKDLFVVRMVDSPETPFCTVEVIEHKIRQARLKDNHLPTDDIIAFLERFTSNKLKTKSNRRKDRERVIAV</sequence>
<dbReference type="Proteomes" id="UP001597079">
    <property type="component" value="Unassembled WGS sequence"/>
</dbReference>
<dbReference type="InterPro" id="IPR025586">
    <property type="entry name" value="PcfJ"/>
</dbReference>
<gene>
    <name evidence="1" type="ORF">ACFSB2_05220</name>
</gene>
<evidence type="ECO:0000313" key="1">
    <source>
        <dbReference type="EMBL" id="MFD1674111.1"/>
    </source>
</evidence>
<dbReference type="EMBL" id="JBHUCX010000017">
    <property type="protein sequence ID" value="MFD1674111.1"/>
    <property type="molecule type" value="Genomic_DNA"/>
</dbReference>
<keyword evidence="2" id="KW-1185">Reference proteome</keyword>
<organism evidence="1 2">
    <name type="scientific">Alicyclobacillus fodiniaquatilis</name>
    <dbReference type="NCBI Taxonomy" id="1661150"/>
    <lineage>
        <taxon>Bacteria</taxon>
        <taxon>Bacillati</taxon>
        <taxon>Bacillota</taxon>
        <taxon>Bacilli</taxon>
        <taxon>Bacillales</taxon>
        <taxon>Alicyclobacillaceae</taxon>
        <taxon>Alicyclobacillus</taxon>
    </lineage>
</organism>
<reference evidence="2" key="1">
    <citation type="journal article" date="2019" name="Int. J. Syst. Evol. Microbiol.">
        <title>The Global Catalogue of Microorganisms (GCM) 10K type strain sequencing project: providing services to taxonomists for standard genome sequencing and annotation.</title>
        <authorList>
            <consortium name="The Broad Institute Genomics Platform"/>
            <consortium name="The Broad Institute Genome Sequencing Center for Infectious Disease"/>
            <person name="Wu L."/>
            <person name="Ma J."/>
        </authorList>
    </citation>
    <scope>NUCLEOTIDE SEQUENCE [LARGE SCALE GENOMIC DNA]</scope>
    <source>
        <strain evidence="2">CGMCC 1.12286</strain>
    </source>
</reference>
<evidence type="ECO:0000313" key="2">
    <source>
        <dbReference type="Proteomes" id="UP001597079"/>
    </source>
</evidence>
<comment type="caution">
    <text evidence="1">The sequence shown here is derived from an EMBL/GenBank/DDBJ whole genome shotgun (WGS) entry which is preliminary data.</text>
</comment>
<dbReference type="RefSeq" id="WP_377941860.1">
    <property type="nucleotide sequence ID" value="NZ_JBHUCX010000017.1"/>
</dbReference>
<accession>A0ABW4JCK7</accession>